<dbReference type="InterPro" id="IPR001220">
    <property type="entry name" value="Legume_lectin_dom"/>
</dbReference>
<evidence type="ECO:0000256" key="11">
    <source>
        <dbReference type="ARBA" id="ARBA00022840"/>
    </source>
</evidence>
<dbReference type="PANTHER" id="PTHR27007">
    <property type="match status" value="1"/>
</dbReference>
<comment type="similarity">
    <text evidence="3">In the C-terminal section; belongs to the protein kinase superfamily. Ser/Thr protein kinase family.</text>
</comment>
<dbReference type="STRING" id="542762.A0A4S4EG42"/>
<dbReference type="SUPFAM" id="SSF49899">
    <property type="entry name" value="Concanavalin A-like lectins/glucanases"/>
    <property type="match status" value="1"/>
</dbReference>
<dbReference type="PROSITE" id="PS00108">
    <property type="entry name" value="PROTEIN_KINASE_ST"/>
    <property type="match status" value="1"/>
</dbReference>
<dbReference type="SMART" id="SM00220">
    <property type="entry name" value="S_TKc"/>
    <property type="match status" value="1"/>
</dbReference>
<gene>
    <name evidence="19" type="ORF">TEA_013506</name>
</gene>
<organism evidence="19 20">
    <name type="scientific">Camellia sinensis var. sinensis</name>
    <name type="common">China tea</name>
    <dbReference type="NCBI Taxonomy" id="542762"/>
    <lineage>
        <taxon>Eukaryota</taxon>
        <taxon>Viridiplantae</taxon>
        <taxon>Streptophyta</taxon>
        <taxon>Embryophyta</taxon>
        <taxon>Tracheophyta</taxon>
        <taxon>Spermatophyta</taxon>
        <taxon>Magnoliopsida</taxon>
        <taxon>eudicotyledons</taxon>
        <taxon>Gunneridae</taxon>
        <taxon>Pentapetalae</taxon>
        <taxon>asterids</taxon>
        <taxon>Ericales</taxon>
        <taxon>Theaceae</taxon>
        <taxon>Camellia</taxon>
    </lineage>
</organism>
<name>A0A4S4EG42_CAMSN</name>
<dbReference type="GO" id="GO:0004674">
    <property type="term" value="F:protein serine/threonine kinase activity"/>
    <property type="evidence" value="ECO:0007669"/>
    <property type="project" value="UniProtKB-KW"/>
</dbReference>
<reference evidence="19 20" key="1">
    <citation type="journal article" date="2018" name="Proc. Natl. Acad. Sci. U.S.A.">
        <title>Draft genome sequence of Camellia sinensis var. sinensis provides insights into the evolution of the tea genome and tea quality.</title>
        <authorList>
            <person name="Wei C."/>
            <person name="Yang H."/>
            <person name="Wang S."/>
            <person name="Zhao J."/>
            <person name="Liu C."/>
            <person name="Gao L."/>
            <person name="Xia E."/>
            <person name="Lu Y."/>
            <person name="Tai Y."/>
            <person name="She G."/>
            <person name="Sun J."/>
            <person name="Cao H."/>
            <person name="Tong W."/>
            <person name="Gao Q."/>
            <person name="Li Y."/>
            <person name="Deng W."/>
            <person name="Jiang X."/>
            <person name="Wang W."/>
            <person name="Chen Q."/>
            <person name="Zhang S."/>
            <person name="Li H."/>
            <person name="Wu J."/>
            <person name="Wang P."/>
            <person name="Li P."/>
            <person name="Shi C."/>
            <person name="Zheng F."/>
            <person name="Jian J."/>
            <person name="Huang B."/>
            <person name="Shan D."/>
            <person name="Shi M."/>
            <person name="Fang C."/>
            <person name="Yue Y."/>
            <person name="Li F."/>
            <person name="Li D."/>
            <person name="Wei S."/>
            <person name="Han B."/>
            <person name="Jiang C."/>
            <person name="Yin Y."/>
            <person name="Xia T."/>
            <person name="Zhang Z."/>
            <person name="Bennetzen J.L."/>
            <person name="Zhao S."/>
            <person name="Wan X."/>
        </authorList>
    </citation>
    <scope>NUCLEOTIDE SEQUENCE [LARGE SCALE GENOMIC DNA]</scope>
    <source>
        <strain evidence="20">cv. Shuchazao</strain>
        <tissue evidence="19">Leaf</tissue>
    </source>
</reference>
<dbReference type="FunFam" id="1.10.510.10:FF:000240">
    <property type="entry name" value="Lectin-domain containing receptor kinase A4.3"/>
    <property type="match status" value="1"/>
</dbReference>
<dbReference type="AlphaFoldDB" id="A0A4S4EG42"/>
<keyword evidence="5" id="KW-1003">Cell membrane</keyword>
<proteinExistence type="inferred from homology"/>
<keyword evidence="6" id="KW-0723">Serine/threonine-protein kinase</keyword>
<dbReference type="Pfam" id="PF00139">
    <property type="entry name" value="Lectin_legB"/>
    <property type="match status" value="1"/>
</dbReference>
<evidence type="ECO:0000256" key="13">
    <source>
        <dbReference type="ARBA" id="ARBA00023136"/>
    </source>
</evidence>
<evidence type="ECO:0000256" key="1">
    <source>
        <dbReference type="ARBA" id="ARBA00004251"/>
    </source>
</evidence>
<keyword evidence="15" id="KW-0325">Glycoprotein</keyword>
<evidence type="ECO:0000256" key="5">
    <source>
        <dbReference type="ARBA" id="ARBA00022475"/>
    </source>
</evidence>
<evidence type="ECO:0000313" key="19">
    <source>
        <dbReference type="EMBL" id="THG15400.1"/>
    </source>
</evidence>
<feature type="signal peptide" evidence="17">
    <location>
        <begin position="1"/>
        <end position="25"/>
    </location>
</feature>
<dbReference type="GO" id="GO:0030246">
    <property type="term" value="F:carbohydrate binding"/>
    <property type="evidence" value="ECO:0007669"/>
    <property type="project" value="UniProtKB-KW"/>
</dbReference>
<comment type="subcellular location">
    <subcellularLocation>
        <location evidence="1">Cell membrane</location>
        <topology evidence="1">Single-pass type I membrane protein</topology>
    </subcellularLocation>
</comment>
<evidence type="ECO:0000313" key="20">
    <source>
        <dbReference type="Proteomes" id="UP000306102"/>
    </source>
</evidence>
<evidence type="ECO:0000256" key="14">
    <source>
        <dbReference type="ARBA" id="ARBA00023170"/>
    </source>
</evidence>
<comment type="similarity">
    <text evidence="2">In the N-terminal section; belongs to the leguminous lectin family.</text>
</comment>
<keyword evidence="10" id="KW-0547">Nucleotide-binding</keyword>
<dbReference type="GO" id="GO:0002229">
    <property type="term" value="P:defense response to oomycetes"/>
    <property type="evidence" value="ECO:0007669"/>
    <property type="project" value="UniProtKB-ARBA"/>
</dbReference>
<dbReference type="Pfam" id="PF00069">
    <property type="entry name" value="Pkinase"/>
    <property type="match status" value="1"/>
</dbReference>
<evidence type="ECO:0000256" key="17">
    <source>
        <dbReference type="SAM" id="SignalP"/>
    </source>
</evidence>
<dbReference type="InterPro" id="IPR013320">
    <property type="entry name" value="ConA-like_dom_sf"/>
</dbReference>
<keyword evidence="13 16" id="KW-0472">Membrane</keyword>
<dbReference type="EMBL" id="SDRB02004758">
    <property type="protein sequence ID" value="THG15400.1"/>
    <property type="molecule type" value="Genomic_DNA"/>
</dbReference>
<evidence type="ECO:0000256" key="3">
    <source>
        <dbReference type="ARBA" id="ARBA00010217"/>
    </source>
</evidence>
<evidence type="ECO:0000256" key="9">
    <source>
        <dbReference type="ARBA" id="ARBA00022734"/>
    </source>
</evidence>
<dbReference type="InterPro" id="IPR011009">
    <property type="entry name" value="Kinase-like_dom_sf"/>
</dbReference>
<dbReference type="SUPFAM" id="SSF56112">
    <property type="entry name" value="Protein kinase-like (PK-like)"/>
    <property type="match status" value="1"/>
</dbReference>
<feature type="domain" description="Protein kinase" evidence="18">
    <location>
        <begin position="91"/>
        <end position="484"/>
    </location>
</feature>
<dbReference type="InterPro" id="IPR008271">
    <property type="entry name" value="Ser/Thr_kinase_AS"/>
</dbReference>
<evidence type="ECO:0000259" key="18">
    <source>
        <dbReference type="PROSITE" id="PS50011"/>
    </source>
</evidence>
<keyword evidence="11" id="KW-0067">ATP-binding</keyword>
<dbReference type="EC" id="2.7.11.1" evidence="4"/>
<dbReference type="GO" id="GO:0005886">
    <property type="term" value="C:plasma membrane"/>
    <property type="evidence" value="ECO:0007669"/>
    <property type="project" value="UniProtKB-SubCell"/>
</dbReference>
<evidence type="ECO:0000256" key="8">
    <source>
        <dbReference type="ARBA" id="ARBA00022729"/>
    </source>
</evidence>
<accession>A0A4S4EG42</accession>
<evidence type="ECO:0000256" key="10">
    <source>
        <dbReference type="ARBA" id="ARBA00022741"/>
    </source>
</evidence>
<dbReference type="InterPro" id="IPR019825">
    <property type="entry name" value="Lectin_legB_Mn/Ca_BS"/>
</dbReference>
<evidence type="ECO:0000256" key="12">
    <source>
        <dbReference type="ARBA" id="ARBA00022989"/>
    </source>
</evidence>
<keyword evidence="12 16" id="KW-1133">Transmembrane helix</keyword>
<evidence type="ECO:0000256" key="6">
    <source>
        <dbReference type="ARBA" id="ARBA00022527"/>
    </source>
</evidence>
<evidence type="ECO:0000256" key="15">
    <source>
        <dbReference type="ARBA" id="ARBA00023180"/>
    </source>
</evidence>
<dbReference type="InterPro" id="IPR000719">
    <property type="entry name" value="Prot_kinase_dom"/>
</dbReference>
<keyword evidence="20" id="KW-1185">Reference proteome</keyword>
<keyword evidence="6" id="KW-0418">Kinase</keyword>
<dbReference type="Gene3D" id="2.60.120.200">
    <property type="match status" value="2"/>
</dbReference>
<keyword evidence="14" id="KW-0675">Receptor</keyword>
<protein>
    <recommendedName>
        <fullName evidence="4">non-specific serine/threonine protein kinase</fullName>
        <ecNumber evidence="4">2.7.11.1</ecNumber>
    </recommendedName>
</protein>
<sequence length="484" mass="53407">MKPLSLPILLCSLFFFIYFPLHATALNFNFTNFNETNSSIIVEGQANVSTEGIQIIPPKETWQAGRATYKYPLHLGDIASRTLADFNTHFSFIIDSEGNSNFADGLAFSFLPNNSTPMNAKGAAMGLPILSIFPPISTPFVAVEFDTFQNWQWDPLNITPTTHVEWVTVGFSAGTGDSYESHIVKSWLFNSSLQVNVPASPGPSPSFSLIPSPNATFSPRKKRGNNKNALVVGLSVGSAALVGGLALFGFVKWKKSRAPEEDGENIAPDISMDDEFDAVRYKIAQGLASALLYLHEGWKQCVVHRDVKSNNVMLDSNFNTKLGDFGLARFVDHGKNTQTTILEWTRGYMAPEYLVIGKASKESDVYSFGIVALEIAFGRKPIDQNVEESQMVLVEWVWDLYGTNRLLEAAVDTKICPDFNPKEMECLMIVGLWCAHPDQNLPPSISQAIHVLNFEAPLPILPAKMPIATCLVFVDDQVNLEESV</sequence>
<keyword evidence="8 17" id="KW-0732">Signal</keyword>
<dbReference type="InterPro" id="IPR050528">
    <property type="entry name" value="L-type_Lectin-RKs"/>
</dbReference>
<feature type="transmembrane region" description="Helical" evidence="16">
    <location>
        <begin position="229"/>
        <end position="251"/>
    </location>
</feature>
<evidence type="ECO:0000256" key="4">
    <source>
        <dbReference type="ARBA" id="ARBA00012513"/>
    </source>
</evidence>
<keyword evidence="7 16" id="KW-0812">Transmembrane</keyword>
<evidence type="ECO:0000256" key="2">
    <source>
        <dbReference type="ARBA" id="ARBA00008536"/>
    </source>
</evidence>
<dbReference type="PROSITE" id="PS00307">
    <property type="entry name" value="LECTIN_LEGUME_BETA"/>
    <property type="match status" value="1"/>
</dbReference>
<keyword evidence="9" id="KW-0430">Lectin</keyword>
<evidence type="ECO:0000256" key="16">
    <source>
        <dbReference type="SAM" id="Phobius"/>
    </source>
</evidence>
<dbReference type="Proteomes" id="UP000306102">
    <property type="component" value="Unassembled WGS sequence"/>
</dbReference>
<dbReference type="PROSITE" id="PS50011">
    <property type="entry name" value="PROTEIN_KINASE_DOM"/>
    <property type="match status" value="1"/>
</dbReference>
<comment type="caution">
    <text evidence="19">The sequence shown here is derived from an EMBL/GenBank/DDBJ whole genome shotgun (WGS) entry which is preliminary data.</text>
</comment>
<dbReference type="GO" id="GO:0005524">
    <property type="term" value="F:ATP binding"/>
    <property type="evidence" value="ECO:0007669"/>
    <property type="project" value="UniProtKB-KW"/>
</dbReference>
<keyword evidence="6" id="KW-0808">Transferase</keyword>
<dbReference type="Gene3D" id="1.10.510.10">
    <property type="entry name" value="Transferase(Phosphotransferase) domain 1"/>
    <property type="match status" value="1"/>
</dbReference>
<evidence type="ECO:0000256" key="7">
    <source>
        <dbReference type="ARBA" id="ARBA00022692"/>
    </source>
</evidence>
<feature type="chain" id="PRO_5020647655" description="non-specific serine/threonine protein kinase" evidence="17">
    <location>
        <begin position="26"/>
        <end position="484"/>
    </location>
</feature>